<keyword evidence="6 11" id="KW-0862">Zinc</keyword>
<dbReference type="GO" id="GO:0003700">
    <property type="term" value="F:DNA-binding transcription factor activity"/>
    <property type="evidence" value="ECO:0007669"/>
    <property type="project" value="InterPro"/>
</dbReference>
<comment type="similarity">
    <text evidence="2">Belongs to the Fur family.</text>
</comment>
<gene>
    <name evidence="13" type="ordered locus">Mycch_2700</name>
</gene>
<dbReference type="PATRIC" id="fig|710421.3.peg.2686"/>
<dbReference type="SUPFAM" id="SSF46785">
    <property type="entry name" value="Winged helix' DNA-binding domain"/>
    <property type="match status" value="1"/>
</dbReference>
<feature type="binding site" evidence="11">
    <location>
        <position position="137"/>
    </location>
    <ligand>
        <name>Zn(2+)</name>
        <dbReference type="ChEBI" id="CHEBI:29105"/>
    </ligand>
</feature>
<keyword evidence="14" id="KW-1185">Reference proteome</keyword>
<dbReference type="HOGENOM" id="CLU_096072_4_0_11"/>
<dbReference type="PANTHER" id="PTHR33202:SF18">
    <property type="entry name" value="TRANSCRIPTIONAL REGULATOR FURA"/>
    <property type="match status" value="1"/>
</dbReference>
<evidence type="ECO:0000256" key="9">
    <source>
        <dbReference type="ARBA" id="ARBA00023125"/>
    </source>
</evidence>
<dbReference type="InterPro" id="IPR043135">
    <property type="entry name" value="Fur_C"/>
</dbReference>
<dbReference type="GO" id="GO:0008270">
    <property type="term" value="F:zinc ion binding"/>
    <property type="evidence" value="ECO:0007669"/>
    <property type="project" value="TreeGrafter"/>
</dbReference>
<evidence type="ECO:0000256" key="1">
    <source>
        <dbReference type="ARBA" id="ARBA00004496"/>
    </source>
</evidence>
<evidence type="ECO:0000256" key="8">
    <source>
        <dbReference type="ARBA" id="ARBA00023015"/>
    </source>
</evidence>
<evidence type="ECO:0000256" key="11">
    <source>
        <dbReference type="PIRSR" id="PIRSR602481-1"/>
    </source>
</evidence>
<dbReference type="PANTHER" id="PTHR33202">
    <property type="entry name" value="ZINC UPTAKE REGULATION PROTEIN"/>
    <property type="match status" value="1"/>
</dbReference>
<keyword evidence="7 12" id="KW-0408">Iron</keyword>
<comment type="cofactor">
    <cofactor evidence="11">
        <name>Zn(2+)</name>
        <dbReference type="ChEBI" id="CHEBI:29105"/>
    </cofactor>
    <text evidence="11">Binds 1 zinc ion per subunit.</text>
</comment>
<dbReference type="GO" id="GO:0005737">
    <property type="term" value="C:cytoplasm"/>
    <property type="evidence" value="ECO:0007669"/>
    <property type="project" value="UniProtKB-SubCell"/>
</dbReference>
<sequence length="195" mass="21652">MNSVRTVIDMWTFVYNGERIPVTFQRISRKNLIPSRKRAKIMRMFDDPDYAKALRSVALRVTRPRMAVMRAVEQHPHADTELIITASRQYLPDISRQTVYDALNALAATGLVRRIQPAGSVARYETRVGDNHHHMVCRSCGAIADVDCAVGEAPCLTASDADGALAGFEIDEAEVTYWGLCPDCSAAQTSSRSHQ</sequence>
<feature type="binding site" evidence="11">
    <location>
        <position position="181"/>
    </location>
    <ligand>
        <name>Zn(2+)</name>
        <dbReference type="ChEBI" id="CHEBI:29105"/>
    </ligand>
</feature>
<dbReference type="AlphaFoldDB" id="I4BJK6"/>
<dbReference type="Pfam" id="PF01475">
    <property type="entry name" value="FUR"/>
    <property type="match status" value="1"/>
</dbReference>
<keyword evidence="3" id="KW-0963">Cytoplasm</keyword>
<dbReference type="KEGG" id="mcb:Mycch_2700"/>
<dbReference type="CDD" id="cd07153">
    <property type="entry name" value="Fur_like"/>
    <property type="match status" value="1"/>
</dbReference>
<evidence type="ECO:0000313" key="13">
    <source>
        <dbReference type="EMBL" id="AFM17463.1"/>
    </source>
</evidence>
<dbReference type="InterPro" id="IPR002481">
    <property type="entry name" value="FUR"/>
</dbReference>
<evidence type="ECO:0000256" key="3">
    <source>
        <dbReference type="ARBA" id="ARBA00022490"/>
    </source>
</evidence>
<evidence type="ECO:0000256" key="12">
    <source>
        <dbReference type="PIRSR" id="PIRSR602481-2"/>
    </source>
</evidence>
<comment type="cofactor">
    <cofactor evidence="12">
        <name>Mn(2+)</name>
        <dbReference type="ChEBI" id="CHEBI:29035"/>
    </cofactor>
    <cofactor evidence="12">
        <name>Fe(2+)</name>
        <dbReference type="ChEBI" id="CHEBI:29033"/>
    </cofactor>
    <text evidence="12">Binds 1 Mn(2+) or Fe(2+) ion per subunit.</text>
</comment>
<keyword evidence="10" id="KW-0804">Transcription</keyword>
<evidence type="ECO:0000256" key="6">
    <source>
        <dbReference type="ARBA" id="ARBA00022833"/>
    </source>
</evidence>
<comment type="subcellular location">
    <subcellularLocation>
        <location evidence="1">Cytoplasm</location>
    </subcellularLocation>
</comment>
<proteinExistence type="inferred from homology"/>
<feature type="binding site" evidence="11">
    <location>
        <position position="140"/>
    </location>
    <ligand>
        <name>Zn(2+)</name>
        <dbReference type="ChEBI" id="CHEBI:29105"/>
    </ligand>
</feature>
<name>I4BJK6_MYCCN</name>
<feature type="binding site" evidence="12">
    <location>
        <position position="152"/>
    </location>
    <ligand>
        <name>Fe cation</name>
        <dbReference type="ChEBI" id="CHEBI:24875"/>
    </ligand>
</feature>
<dbReference type="Gene3D" id="3.30.1490.190">
    <property type="match status" value="1"/>
</dbReference>
<reference evidence="13 14" key="1">
    <citation type="submission" date="2012-06" db="EMBL/GenBank/DDBJ databases">
        <title>Complete sequence of chromosome of Mycobacterium chubuense NBB4.</title>
        <authorList>
            <consortium name="US DOE Joint Genome Institute"/>
            <person name="Lucas S."/>
            <person name="Han J."/>
            <person name="Lapidus A."/>
            <person name="Cheng J.-F."/>
            <person name="Goodwin L."/>
            <person name="Pitluck S."/>
            <person name="Peters L."/>
            <person name="Mikhailova N."/>
            <person name="Teshima H."/>
            <person name="Detter J.C."/>
            <person name="Han C."/>
            <person name="Tapia R."/>
            <person name="Land M."/>
            <person name="Hauser L."/>
            <person name="Kyrpides N."/>
            <person name="Ivanova N."/>
            <person name="Pagani I."/>
            <person name="Mattes T."/>
            <person name="Holmes A."/>
            <person name="Rutledge P."/>
            <person name="Paulsen I."/>
            <person name="Coleman N."/>
            <person name="Woyke T."/>
        </authorList>
    </citation>
    <scope>NUCLEOTIDE SEQUENCE [LARGE SCALE GENOMIC DNA]</scope>
    <source>
        <strain evidence="13 14">NBB4</strain>
    </source>
</reference>
<evidence type="ECO:0000256" key="2">
    <source>
        <dbReference type="ARBA" id="ARBA00007957"/>
    </source>
</evidence>
<protein>
    <submittedName>
        <fullName evidence="13">Fe2+/Zn2+ uptake regulation protein</fullName>
    </submittedName>
</protein>
<evidence type="ECO:0000256" key="4">
    <source>
        <dbReference type="ARBA" id="ARBA00022491"/>
    </source>
</evidence>
<dbReference type="Proteomes" id="UP000006057">
    <property type="component" value="Chromosome"/>
</dbReference>
<keyword evidence="9" id="KW-0238">DNA-binding</keyword>
<dbReference type="Gene3D" id="1.10.10.10">
    <property type="entry name" value="Winged helix-like DNA-binding domain superfamily/Winged helix DNA-binding domain"/>
    <property type="match status" value="1"/>
</dbReference>
<dbReference type="GO" id="GO:1900376">
    <property type="term" value="P:regulation of secondary metabolite biosynthetic process"/>
    <property type="evidence" value="ECO:0007669"/>
    <property type="project" value="TreeGrafter"/>
</dbReference>
<keyword evidence="8" id="KW-0805">Transcription regulation</keyword>
<evidence type="ECO:0000313" key="14">
    <source>
        <dbReference type="Proteomes" id="UP000006057"/>
    </source>
</evidence>
<keyword evidence="4" id="KW-0678">Repressor</keyword>
<dbReference type="STRING" id="710421.Mycch_2700"/>
<dbReference type="InterPro" id="IPR036388">
    <property type="entry name" value="WH-like_DNA-bd_sf"/>
</dbReference>
<feature type="binding site" evidence="11">
    <location>
        <position position="184"/>
    </location>
    <ligand>
        <name>Zn(2+)</name>
        <dbReference type="ChEBI" id="CHEBI:29105"/>
    </ligand>
</feature>
<keyword evidence="5 11" id="KW-0479">Metal-binding</keyword>
<evidence type="ECO:0000256" key="7">
    <source>
        <dbReference type="ARBA" id="ARBA00023004"/>
    </source>
</evidence>
<dbReference type="InterPro" id="IPR036390">
    <property type="entry name" value="WH_DNA-bd_sf"/>
</dbReference>
<evidence type="ECO:0000256" key="5">
    <source>
        <dbReference type="ARBA" id="ARBA00022723"/>
    </source>
</evidence>
<dbReference type="eggNOG" id="COG0735">
    <property type="taxonomic scope" value="Bacteria"/>
</dbReference>
<dbReference type="EMBL" id="CP003053">
    <property type="protein sequence ID" value="AFM17463.1"/>
    <property type="molecule type" value="Genomic_DNA"/>
</dbReference>
<evidence type="ECO:0000256" key="10">
    <source>
        <dbReference type="ARBA" id="ARBA00023163"/>
    </source>
</evidence>
<organism evidence="13 14">
    <name type="scientific">Mycolicibacterium chubuense (strain NBB4)</name>
    <name type="common">Mycobacterium chubuense</name>
    <dbReference type="NCBI Taxonomy" id="710421"/>
    <lineage>
        <taxon>Bacteria</taxon>
        <taxon>Bacillati</taxon>
        <taxon>Actinomycetota</taxon>
        <taxon>Actinomycetes</taxon>
        <taxon>Mycobacteriales</taxon>
        <taxon>Mycobacteriaceae</taxon>
        <taxon>Mycolicibacterium</taxon>
    </lineage>
</organism>
<accession>I4BJK6</accession>
<dbReference type="GO" id="GO:0045892">
    <property type="term" value="P:negative regulation of DNA-templated transcription"/>
    <property type="evidence" value="ECO:0007669"/>
    <property type="project" value="TreeGrafter"/>
</dbReference>
<dbReference type="GO" id="GO:0000976">
    <property type="term" value="F:transcription cis-regulatory region binding"/>
    <property type="evidence" value="ECO:0007669"/>
    <property type="project" value="TreeGrafter"/>
</dbReference>